<keyword evidence="3" id="KW-1185">Reference proteome</keyword>
<dbReference type="InterPro" id="IPR006076">
    <property type="entry name" value="FAD-dep_OxRdtase"/>
</dbReference>
<evidence type="ECO:0000313" key="3">
    <source>
        <dbReference type="Proteomes" id="UP000800035"/>
    </source>
</evidence>
<evidence type="ECO:0000259" key="1">
    <source>
        <dbReference type="Pfam" id="PF01266"/>
    </source>
</evidence>
<organism evidence="2 3">
    <name type="scientific">Byssothecium circinans</name>
    <dbReference type="NCBI Taxonomy" id="147558"/>
    <lineage>
        <taxon>Eukaryota</taxon>
        <taxon>Fungi</taxon>
        <taxon>Dikarya</taxon>
        <taxon>Ascomycota</taxon>
        <taxon>Pezizomycotina</taxon>
        <taxon>Dothideomycetes</taxon>
        <taxon>Pleosporomycetidae</taxon>
        <taxon>Pleosporales</taxon>
        <taxon>Massarineae</taxon>
        <taxon>Massarinaceae</taxon>
        <taxon>Byssothecium</taxon>
    </lineage>
</organism>
<accession>A0A6A5U7W9</accession>
<dbReference type="AlphaFoldDB" id="A0A6A5U7W9"/>
<dbReference type="SUPFAM" id="SSF51905">
    <property type="entry name" value="FAD/NAD(P)-binding domain"/>
    <property type="match status" value="1"/>
</dbReference>
<sequence length="187" mass="20234">MSPSSLPPPGKSTFPFWRSNLHALDDHRSTPELPSRTDIVIIGAGYAGASTAYHILQLCKQKPLPVPSITILEARQVCSGATGRNGGHLKPDPYSRPSAVAATHGIEAARELSEFEASHVPAVKKLVEEENIDCDFVLTRRVDAFLADSIYAAMKGGVDLLRENKVSVMDDVFFASSAQAEQVYLLT</sequence>
<gene>
    <name evidence="2" type="ORF">CC80DRAFT_580500</name>
</gene>
<dbReference type="Pfam" id="PF01266">
    <property type="entry name" value="DAO"/>
    <property type="match status" value="1"/>
</dbReference>
<protein>
    <submittedName>
        <fullName evidence="2">FAD dependent oxidoreductase superfamily</fullName>
    </submittedName>
</protein>
<dbReference type="Gene3D" id="3.30.9.10">
    <property type="entry name" value="D-Amino Acid Oxidase, subunit A, domain 2"/>
    <property type="match status" value="1"/>
</dbReference>
<dbReference type="PANTHER" id="PTHR13847:SF279">
    <property type="entry name" value="FAD DEPENDENT OXIDOREDUCTASE DOMAIN-CONTAINING PROTEIN-RELATED"/>
    <property type="match status" value="1"/>
</dbReference>
<name>A0A6A5U7W9_9PLEO</name>
<dbReference type="PANTHER" id="PTHR13847">
    <property type="entry name" value="SARCOSINE DEHYDROGENASE-RELATED"/>
    <property type="match status" value="1"/>
</dbReference>
<dbReference type="OrthoDB" id="429143at2759"/>
<dbReference type="GO" id="GO:0005737">
    <property type="term" value="C:cytoplasm"/>
    <property type="evidence" value="ECO:0007669"/>
    <property type="project" value="TreeGrafter"/>
</dbReference>
<proteinExistence type="predicted"/>
<dbReference type="EMBL" id="ML976982">
    <property type="protein sequence ID" value="KAF1960774.1"/>
    <property type="molecule type" value="Genomic_DNA"/>
</dbReference>
<reference evidence="2" key="1">
    <citation type="journal article" date="2020" name="Stud. Mycol.">
        <title>101 Dothideomycetes genomes: a test case for predicting lifestyles and emergence of pathogens.</title>
        <authorList>
            <person name="Haridas S."/>
            <person name="Albert R."/>
            <person name="Binder M."/>
            <person name="Bloem J."/>
            <person name="Labutti K."/>
            <person name="Salamov A."/>
            <person name="Andreopoulos B."/>
            <person name="Baker S."/>
            <person name="Barry K."/>
            <person name="Bills G."/>
            <person name="Bluhm B."/>
            <person name="Cannon C."/>
            <person name="Castanera R."/>
            <person name="Culley D."/>
            <person name="Daum C."/>
            <person name="Ezra D."/>
            <person name="Gonzalez J."/>
            <person name="Henrissat B."/>
            <person name="Kuo A."/>
            <person name="Liang C."/>
            <person name="Lipzen A."/>
            <person name="Lutzoni F."/>
            <person name="Magnuson J."/>
            <person name="Mondo S."/>
            <person name="Nolan M."/>
            <person name="Ohm R."/>
            <person name="Pangilinan J."/>
            <person name="Park H.-J."/>
            <person name="Ramirez L."/>
            <person name="Alfaro M."/>
            <person name="Sun H."/>
            <person name="Tritt A."/>
            <person name="Yoshinaga Y."/>
            <person name="Zwiers L.-H."/>
            <person name="Turgeon B."/>
            <person name="Goodwin S."/>
            <person name="Spatafora J."/>
            <person name="Crous P."/>
            <person name="Grigoriev I."/>
        </authorList>
    </citation>
    <scope>NUCLEOTIDE SEQUENCE</scope>
    <source>
        <strain evidence="2">CBS 675.92</strain>
    </source>
</reference>
<dbReference type="Gene3D" id="3.50.50.60">
    <property type="entry name" value="FAD/NAD(P)-binding domain"/>
    <property type="match status" value="1"/>
</dbReference>
<feature type="domain" description="FAD dependent oxidoreductase" evidence="1">
    <location>
        <begin position="38"/>
        <end position="144"/>
    </location>
</feature>
<evidence type="ECO:0000313" key="2">
    <source>
        <dbReference type="EMBL" id="KAF1960774.1"/>
    </source>
</evidence>
<dbReference type="Proteomes" id="UP000800035">
    <property type="component" value="Unassembled WGS sequence"/>
</dbReference>
<dbReference type="InterPro" id="IPR036188">
    <property type="entry name" value="FAD/NAD-bd_sf"/>
</dbReference>